<proteinExistence type="predicted"/>
<reference evidence="2 3" key="1">
    <citation type="submission" date="2016-10" db="EMBL/GenBank/DDBJ databases">
        <authorList>
            <person name="de Groot N.N."/>
        </authorList>
    </citation>
    <scope>NUCLEOTIDE SEQUENCE [LARGE SCALE GENOMIC DNA]</scope>
    <source>
        <strain evidence="3">L7-484,KACC 16230,DSM 25025</strain>
    </source>
</reference>
<dbReference type="PRINTS" id="PR00111">
    <property type="entry name" value="ABHYDROLASE"/>
</dbReference>
<dbReference type="RefSeq" id="WP_090670374.1">
    <property type="nucleotide sequence ID" value="NZ_FNIT01000002.1"/>
</dbReference>
<dbReference type="InterPro" id="IPR029058">
    <property type="entry name" value="AB_hydrolase_fold"/>
</dbReference>
<dbReference type="GO" id="GO:0042952">
    <property type="term" value="P:beta-ketoadipate pathway"/>
    <property type="evidence" value="ECO:0007669"/>
    <property type="project" value="InterPro"/>
</dbReference>
<protein>
    <submittedName>
        <fullName evidence="2">3-oxoadipate enol-lactonase</fullName>
    </submittedName>
</protein>
<evidence type="ECO:0000313" key="2">
    <source>
        <dbReference type="EMBL" id="SDN87869.1"/>
    </source>
</evidence>
<dbReference type="EMBL" id="FNIT01000002">
    <property type="protein sequence ID" value="SDN87869.1"/>
    <property type="molecule type" value="Genomic_DNA"/>
</dbReference>
<dbReference type="Proteomes" id="UP000198793">
    <property type="component" value="Unassembled WGS sequence"/>
</dbReference>
<dbReference type="STRING" id="1166073.SAMN05192530_102294"/>
<accession>A0A1H0EZY9</accession>
<feature type="domain" description="AB hydrolase-1" evidence="1">
    <location>
        <begin position="21"/>
        <end position="241"/>
    </location>
</feature>
<dbReference type="NCBIfam" id="TIGR02427">
    <property type="entry name" value="protocat_pcaD"/>
    <property type="match status" value="1"/>
</dbReference>
<dbReference type="OrthoDB" id="9793083at2"/>
<keyword evidence="3" id="KW-1185">Reference proteome</keyword>
<dbReference type="GO" id="GO:0047570">
    <property type="term" value="F:3-oxoadipate enol-lactonase activity"/>
    <property type="evidence" value="ECO:0007669"/>
    <property type="project" value="InterPro"/>
</dbReference>
<dbReference type="InterPro" id="IPR000073">
    <property type="entry name" value="AB_hydrolase_1"/>
</dbReference>
<dbReference type="InterPro" id="IPR026968">
    <property type="entry name" value="PcaD/CatD"/>
</dbReference>
<evidence type="ECO:0000313" key="3">
    <source>
        <dbReference type="Proteomes" id="UP000198793"/>
    </source>
</evidence>
<sequence length="261" mass="27708">MTFARVEQRLVHYRIKGAGPRVAFLNSLGTDMRIWDAVVERLADRFECLLADMRGHGLSDAPAGPYAISGLADDTLGLLDHLGWGRVHLVGLSVGGLVAQEIAARAPARVAALALLDTAARIGEPAMWNERIAAVEAGGTAAIADGVIRRWFSAGYLSREPDAAAGWRNMLARTPSAGYAATCAAIRDADLTERLAAIRAPTLVLVGDEDQSTPPDLVRATADRIAASRFEVVAGAGHLPPAEQPAETARLLALHFERSHP</sequence>
<organism evidence="2 3">
    <name type="scientific">Aureimonas jatrophae</name>
    <dbReference type="NCBI Taxonomy" id="1166073"/>
    <lineage>
        <taxon>Bacteria</taxon>
        <taxon>Pseudomonadati</taxon>
        <taxon>Pseudomonadota</taxon>
        <taxon>Alphaproteobacteria</taxon>
        <taxon>Hyphomicrobiales</taxon>
        <taxon>Aurantimonadaceae</taxon>
        <taxon>Aureimonas</taxon>
    </lineage>
</organism>
<dbReference type="PANTHER" id="PTHR43194:SF2">
    <property type="entry name" value="PEROXISOMAL MEMBRANE PROTEIN LPX1"/>
    <property type="match status" value="1"/>
</dbReference>
<dbReference type="PANTHER" id="PTHR43194">
    <property type="entry name" value="HYDROLASE ALPHA/BETA FOLD FAMILY"/>
    <property type="match status" value="1"/>
</dbReference>
<dbReference type="AlphaFoldDB" id="A0A1H0EZY9"/>
<dbReference type="Gene3D" id="3.40.50.1820">
    <property type="entry name" value="alpha/beta hydrolase"/>
    <property type="match status" value="1"/>
</dbReference>
<evidence type="ECO:0000259" key="1">
    <source>
        <dbReference type="Pfam" id="PF00561"/>
    </source>
</evidence>
<gene>
    <name evidence="2" type="ORF">SAMN05192530_102294</name>
</gene>
<name>A0A1H0EZY9_9HYPH</name>
<dbReference type="Pfam" id="PF00561">
    <property type="entry name" value="Abhydrolase_1"/>
    <property type="match status" value="1"/>
</dbReference>
<dbReference type="SUPFAM" id="SSF53474">
    <property type="entry name" value="alpha/beta-Hydrolases"/>
    <property type="match status" value="1"/>
</dbReference>
<dbReference type="InterPro" id="IPR050228">
    <property type="entry name" value="Carboxylesterase_BioH"/>
</dbReference>